<dbReference type="GO" id="GO:0005634">
    <property type="term" value="C:nucleus"/>
    <property type="evidence" value="ECO:0007669"/>
    <property type="project" value="UniProtKB-SubCell"/>
</dbReference>
<keyword evidence="5" id="KW-0267">Excision nuclease</keyword>
<dbReference type="PROSITE" id="PS50096">
    <property type="entry name" value="IQ"/>
    <property type="match status" value="1"/>
</dbReference>
<evidence type="ECO:0000256" key="1">
    <source>
        <dbReference type="ARBA" id="ARBA00022722"/>
    </source>
</evidence>
<evidence type="ECO:0000259" key="8">
    <source>
        <dbReference type="SMART" id="SM00485"/>
    </source>
</evidence>
<protein>
    <recommendedName>
        <fullName evidence="5">Exonuclease 1</fullName>
        <ecNumber evidence="5">3.1.-.-</ecNumber>
    </recommendedName>
</protein>
<keyword evidence="10" id="KW-1185">Reference proteome</keyword>
<comment type="similarity">
    <text evidence="5">Belongs to the XPG/RAD2 endonuclease family. EXO1 subfamily.</text>
</comment>
<evidence type="ECO:0000313" key="10">
    <source>
        <dbReference type="Proteomes" id="UP000027222"/>
    </source>
</evidence>
<evidence type="ECO:0000256" key="4">
    <source>
        <dbReference type="ARBA" id="ARBA00022842"/>
    </source>
</evidence>
<feature type="region of interest" description="Disordered" evidence="6">
    <location>
        <begin position="151"/>
        <end position="178"/>
    </location>
</feature>
<keyword evidence="4 5" id="KW-0460">Magnesium</keyword>
<name>A0A067TCN0_GALM3</name>
<comment type="function">
    <text evidence="5">5'-&gt;3' double-stranded DNA exonuclease which may also possess a cryptic 3'-&gt;5' double-stranded DNA exonuclease activity. Functions in DNA mismatch repair.</text>
</comment>
<dbReference type="SUPFAM" id="SSF88723">
    <property type="entry name" value="PIN domain-like"/>
    <property type="match status" value="1"/>
</dbReference>
<dbReference type="STRING" id="685588.A0A067TCN0"/>
<dbReference type="Pfam" id="PF00867">
    <property type="entry name" value="XPG_I"/>
    <property type="match status" value="1"/>
</dbReference>
<dbReference type="GO" id="GO:0003677">
    <property type="term" value="F:DNA binding"/>
    <property type="evidence" value="ECO:0007669"/>
    <property type="project" value="UniProtKB-UniRule"/>
</dbReference>
<keyword evidence="5" id="KW-0269">Exonuclease</keyword>
<evidence type="ECO:0000313" key="9">
    <source>
        <dbReference type="EMBL" id="KDR80107.1"/>
    </source>
</evidence>
<keyword evidence="5" id="KW-0227">DNA damage</keyword>
<dbReference type="GO" id="GO:0035312">
    <property type="term" value="F:5'-3' DNA exonuclease activity"/>
    <property type="evidence" value="ECO:0007669"/>
    <property type="project" value="UniProtKB-UniRule"/>
</dbReference>
<dbReference type="HOGENOM" id="CLU_021984_0_0_1"/>
<dbReference type="GO" id="GO:0006298">
    <property type="term" value="P:mismatch repair"/>
    <property type="evidence" value="ECO:0007669"/>
    <property type="project" value="TreeGrafter"/>
</dbReference>
<comment type="cofactor">
    <cofactor evidence="5">
        <name>Mg(2+)</name>
        <dbReference type="ChEBI" id="CHEBI:18420"/>
    </cofactor>
    <text evidence="5">Binds 2 magnesium ions per subunit. They probably participate in the reaction catalyzed by the enzyme. May bind an additional third magnesium ion after substrate binding.</text>
</comment>
<dbReference type="SMART" id="SM00485">
    <property type="entry name" value="XPGN"/>
    <property type="match status" value="1"/>
</dbReference>
<dbReference type="SMART" id="SM00484">
    <property type="entry name" value="XPGI"/>
    <property type="match status" value="1"/>
</dbReference>
<dbReference type="InterPro" id="IPR008918">
    <property type="entry name" value="HhH2"/>
</dbReference>
<feature type="domain" description="XPG-I" evidence="7">
    <location>
        <begin position="312"/>
        <end position="382"/>
    </location>
</feature>
<dbReference type="InterPro" id="IPR029060">
    <property type="entry name" value="PIN-like_dom_sf"/>
</dbReference>
<organism evidence="9 10">
    <name type="scientific">Galerina marginata (strain CBS 339.88)</name>
    <dbReference type="NCBI Taxonomy" id="685588"/>
    <lineage>
        <taxon>Eukaryota</taxon>
        <taxon>Fungi</taxon>
        <taxon>Dikarya</taxon>
        <taxon>Basidiomycota</taxon>
        <taxon>Agaricomycotina</taxon>
        <taxon>Agaricomycetes</taxon>
        <taxon>Agaricomycetidae</taxon>
        <taxon>Agaricales</taxon>
        <taxon>Agaricineae</taxon>
        <taxon>Strophariaceae</taxon>
        <taxon>Galerina</taxon>
    </lineage>
</organism>
<evidence type="ECO:0000256" key="5">
    <source>
        <dbReference type="RuleBase" id="RU910737"/>
    </source>
</evidence>
<dbReference type="EMBL" id="KL142372">
    <property type="protein sequence ID" value="KDR80107.1"/>
    <property type="molecule type" value="Genomic_DNA"/>
</dbReference>
<dbReference type="Pfam" id="PF00752">
    <property type="entry name" value="XPG_N"/>
    <property type="match status" value="1"/>
</dbReference>
<dbReference type="InterPro" id="IPR006084">
    <property type="entry name" value="XPG/Rad2"/>
</dbReference>
<dbReference type="SMART" id="SM00279">
    <property type="entry name" value="HhH2"/>
    <property type="match status" value="1"/>
</dbReference>
<dbReference type="Gene3D" id="3.40.50.1010">
    <property type="entry name" value="5'-nuclease"/>
    <property type="match status" value="2"/>
</dbReference>
<dbReference type="GO" id="GO:0006310">
    <property type="term" value="P:DNA recombination"/>
    <property type="evidence" value="ECO:0007669"/>
    <property type="project" value="TreeGrafter"/>
</dbReference>
<keyword evidence="5" id="KW-0234">DNA repair</keyword>
<dbReference type="PRINTS" id="PR00853">
    <property type="entry name" value="XPGRADSUPER"/>
</dbReference>
<evidence type="ECO:0000256" key="6">
    <source>
        <dbReference type="SAM" id="MobiDB-lite"/>
    </source>
</evidence>
<dbReference type="GO" id="GO:0046872">
    <property type="term" value="F:metal ion binding"/>
    <property type="evidence" value="ECO:0007669"/>
    <property type="project" value="UniProtKB-UniRule"/>
</dbReference>
<dbReference type="Gene3D" id="1.10.150.20">
    <property type="entry name" value="5' to 3' exonuclease, C-terminal subdomain"/>
    <property type="match status" value="1"/>
</dbReference>
<comment type="subcellular location">
    <subcellularLocation>
        <location evidence="5">Nucleus</location>
    </subcellularLocation>
</comment>
<dbReference type="EC" id="3.1.-.-" evidence="5"/>
<keyword evidence="2 5" id="KW-0479">Metal-binding</keyword>
<dbReference type="PANTHER" id="PTHR11081">
    <property type="entry name" value="FLAP ENDONUCLEASE FAMILY MEMBER"/>
    <property type="match status" value="1"/>
</dbReference>
<dbReference type="InterPro" id="IPR036279">
    <property type="entry name" value="5-3_exonuclease_C_sf"/>
</dbReference>
<feature type="domain" description="XPG N-terminal" evidence="8">
    <location>
        <begin position="1"/>
        <end position="100"/>
    </location>
</feature>
<dbReference type="Proteomes" id="UP000027222">
    <property type="component" value="Unassembled WGS sequence"/>
</dbReference>
<evidence type="ECO:0000256" key="3">
    <source>
        <dbReference type="ARBA" id="ARBA00022801"/>
    </source>
</evidence>
<sequence>MGVRGLTPFLQKNCPDVLKKLPSRLQSLRGKKIVLDGTLITQRFHFMRRDHPYRHILGWYRLAQELNENGVSAICVFDGKERQVAKAKEVERRQAVRQLAQSRGGIERERFQRLRQLKEGIEIFQNVSFADKQQVFMALSDLPNVEYCTSTLLQQGPPNEPKDEIPSLTEESPPDSHLQEMPHIGHTALPITPDQLPNHFRSLNIGYKAAIAKLFSASIDSTGIPIQPAVSAGGQQASQTVTKKQFNLTIQEGELWNALTQSSEYPTADLASAMGEKINSLVEESYMLSMSFDRRSNRPTQTIYNQSKDVLRAMGIPCIDATGAVEAEALASAIVLNGHADFVASEDTDVLVYEAPLMKNITSYSEPIVLVSGSDIRNALGLSREAYVDLAVLMGTDFSDRIKNIGPVHAYQYIKEYGTIERIIEFVRSDTKFITNLSWETYLARVNIARLVFNTLPAIPPLQSLQAIEKDDQEVTKILGSYGLGFTQMAGDTWDYEAVYQLTLGGNYFSDAPAVS</sequence>
<reference evidence="10" key="1">
    <citation type="journal article" date="2014" name="Proc. Natl. Acad. Sci. U.S.A.">
        <title>Extensive sampling of basidiomycete genomes demonstrates inadequacy of the white-rot/brown-rot paradigm for wood decay fungi.</title>
        <authorList>
            <person name="Riley R."/>
            <person name="Salamov A.A."/>
            <person name="Brown D.W."/>
            <person name="Nagy L.G."/>
            <person name="Floudas D."/>
            <person name="Held B.W."/>
            <person name="Levasseur A."/>
            <person name="Lombard V."/>
            <person name="Morin E."/>
            <person name="Otillar R."/>
            <person name="Lindquist E.A."/>
            <person name="Sun H."/>
            <person name="LaButti K.M."/>
            <person name="Schmutz J."/>
            <person name="Jabbour D."/>
            <person name="Luo H."/>
            <person name="Baker S.E."/>
            <person name="Pisabarro A.G."/>
            <person name="Walton J.D."/>
            <person name="Blanchette R.A."/>
            <person name="Henrissat B."/>
            <person name="Martin F."/>
            <person name="Cullen D."/>
            <person name="Hibbett D.S."/>
            <person name="Grigoriev I.V."/>
        </authorList>
    </citation>
    <scope>NUCLEOTIDE SEQUENCE [LARGE SCALE GENOMIC DNA]</scope>
    <source>
        <strain evidence="10">CBS 339.88</strain>
    </source>
</reference>
<dbReference type="OrthoDB" id="31113at2759"/>
<accession>A0A067TCN0</accession>
<proteinExistence type="inferred from homology"/>
<evidence type="ECO:0000259" key="7">
    <source>
        <dbReference type="SMART" id="SM00484"/>
    </source>
</evidence>
<keyword evidence="1 5" id="KW-0540">Nuclease</keyword>
<dbReference type="PANTHER" id="PTHR11081:SF8">
    <property type="entry name" value="EXONUCLEASE 1"/>
    <property type="match status" value="1"/>
</dbReference>
<dbReference type="InterPro" id="IPR006086">
    <property type="entry name" value="XPG-I_dom"/>
</dbReference>
<dbReference type="SUPFAM" id="SSF47807">
    <property type="entry name" value="5' to 3' exonuclease, C-terminal subdomain"/>
    <property type="match status" value="1"/>
</dbReference>
<keyword evidence="5" id="KW-0238">DNA-binding</keyword>
<dbReference type="GO" id="GO:0017108">
    <property type="term" value="F:5'-flap endonuclease activity"/>
    <property type="evidence" value="ECO:0007669"/>
    <property type="project" value="TreeGrafter"/>
</dbReference>
<keyword evidence="5" id="KW-0228">DNA excision</keyword>
<dbReference type="InterPro" id="IPR006085">
    <property type="entry name" value="XPG_DNA_repair_N"/>
</dbReference>
<evidence type="ECO:0000256" key="2">
    <source>
        <dbReference type="ARBA" id="ARBA00022723"/>
    </source>
</evidence>
<dbReference type="AlphaFoldDB" id="A0A067TCN0"/>
<keyword evidence="5" id="KW-0539">Nucleus</keyword>
<gene>
    <name evidence="9" type="ORF">GALMADRAFT_62412</name>
</gene>
<keyword evidence="3 5" id="KW-0378">Hydrolase</keyword>